<dbReference type="AlphaFoldDB" id="A0A0E9Q5E1"/>
<accession>A0A0E9Q5E1</accession>
<reference evidence="1" key="1">
    <citation type="submission" date="2014-11" db="EMBL/GenBank/DDBJ databases">
        <authorList>
            <person name="Amaro Gonzalez C."/>
        </authorList>
    </citation>
    <scope>NUCLEOTIDE SEQUENCE</scope>
</reference>
<proteinExistence type="predicted"/>
<organism evidence="1">
    <name type="scientific">Anguilla anguilla</name>
    <name type="common">European freshwater eel</name>
    <name type="synonym">Muraena anguilla</name>
    <dbReference type="NCBI Taxonomy" id="7936"/>
    <lineage>
        <taxon>Eukaryota</taxon>
        <taxon>Metazoa</taxon>
        <taxon>Chordata</taxon>
        <taxon>Craniata</taxon>
        <taxon>Vertebrata</taxon>
        <taxon>Euteleostomi</taxon>
        <taxon>Actinopterygii</taxon>
        <taxon>Neopterygii</taxon>
        <taxon>Teleostei</taxon>
        <taxon>Anguilliformes</taxon>
        <taxon>Anguillidae</taxon>
        <taxon>Anguilla</taxon>
    </lineage>
</organism>
<reference evidence="1" key="2">
    <citation type="journal article" date="2015" name="Fish Shellfish Immunol.">
        <title>Early steps in the European eel (Anguilla anguilla)-Vibrio vulnificus interaction in the gills: Role of the RtxA13 toxin.</title>
        <authorList>
            <person name="Callol A."/>
            <person name="Pajuelo D."/>
            <person name="Ebbesson L."/>
            <person name="Teles M."/>
            <person name="MacKenzie S."/>
            <person name="Amaro C."/>
        </authorList>
    </citation>
    <scope>NUCLEOTIDE SEQUENCE</scope>
</reference>
<evidence type="ECO:0000313" key="1">
    <source>
        <dbReference type="EMBL" id="JAH11565.1"/>
    </source>
</evidence>
<protein>
    <submittedName>
        <fullName evidence="1">Uncharacterized protein</fullName>
    </submittedName>
</protein>
<sequence>MLQLLFCSQTKQDKGLFMFTCSCLQGLFMFTSQ</sequence>
<dbReference type="EMBL" id="GBXM01097012">
    <property type="protein sequence ID" value="JAH11565.1"/>
    <property type="molecule type" value="Transcribed_RNA"/>
</dbReference>
<name>A0A0E9Q5E1_ANGAN</name>